<dbReference type="Bgee" id="108697697">
    <property type="expression patterns" value="Expressed in neurula embryo and 3 other cell types or tissues"/>
</dbReference>
<evidence type="ECO:0000256" key="10">
    <source>
        <dbReference type="ARBA" id="ARBA00023791"/>
    </source>
</evidence>
<evidence type="ECO:0000256" key="7">
    <source>
        <dbReference type="ARBA" id="ARBA00023125"/>
    </source>
</evidence>
<keyword evidence="9" id="KW-0539">Nucleus</keyword>
<dbReference type="PANTHER" id="PTHR10985">
    <property type="entry name" value="BASIC HELIX-LOOP-HELIX TRANSCRIPTION FACTOR, HES-RELATED"/>
    <property type="match status" value="1"/>
</dbReference>
<protein>
    <recommendedName>
        <fullName evidence="12">Transcription factor HES-5</fullName>
    </recommendedName>
    <alternativeName>
        <fullName evidence="13">Hairy and enhancer of split 5</fullName>
    </alternativeName>
</protein>
<evidence type="ECO:0000256" key="13">
    <source>
        <dbReference type="ARBA" id="ARBA00081413"/>
    </source>
</evidence>
<evidence type="ECO:0000313" key="15">
    <source>
        <dbReference type="Proteomes" id="UP000186698"/>
    </source>
</evidence>
<dbReference type="Gene3D" id="4.10.280.10">
    <property type="entry name" value="Helix-loop-helix DNA-binding domain"/>
    <property type="match status" value="1"/>
</dbReference>
<dbReference type="Proteomes" id="UP000186698">
    <property type="component" value="Chromosome 7S"/>
</dbReference>
<dbReference type="GO" id="GO:0000122">
    <property type="term" value="P:negative regulation of transcription by RNA polymerase II"/>
    <property type="evidence" value="ECO:0007669"/>
    <property type="project" value="UniProtKB-ARBA"/>
</dbReference>
<dbReference type="GO" id="GO:0046983">
    <property type="term" value="F:protein dimerization activity"/>
    <property type="evidence" value="ECO:0007669"/>
    <property type="project" value="InterPro"/>
</dbReference>
<name>A0A1L8FGG8_XENLA</name>
<evidence type="ECO:0000256" key="6">
    <source>
        <dbReference type="ARBA" id="ARBA00023015"/>
    </source>
</evidence>
<dbReference type="RefSeq" id="XP_018083467.1">
    <property type="nucleotide sequence ID" value="XM_018227978.2"/>
</dbReference>
<dbReference type="GO" id="GO:0045596">
    <property type="term" value="P:negative regulation of cell differentiation"/>
    <property type="evidence" value="ECO:0007669"/>
    <property type="project" value="UniProtKB-ARBA"/>
</dbReference>
<dbReference type="SUPFAM" id="SSF47459">
    <property type="entry name" value="HLH, helix-loop-helix DNA-binding domain"/>
    <property type="match status" value="1"/>
</dbReference>
<keyword evidence="5" id="KW-0524">Neurogenesis</keyword>
<comment type="function">
    <text evidence="11">Transcriptional repressor of genes that require a bHLH protein for their transcription. Plays an important role as neurogenesis negative regulator.</text>
</comment>
<keyword evidence="7" id="KW-0238">DNA-binding</keyword>
<dbReference type="GeneID" id="108697697"/>
<keyword evidence="6" id="KW-0805">Transcription regulation</keyword>
<feature type="domain" description="BHLH" evidence="14">
    <location>
        <begin position="19"/>
        <end position="75"/>
    </location>
</feature>
<evidence type="ECO:0000313" key="17">
    <source>
        <dbReference type="Xenbase" id="XB-GENE-22064046"/>
    </source>
</evidence>
<sequence length="155" mass="17966">MAPYCNRMYHMETNNGKDMRKIRKPVVEKMRRDRINSSIEQLRMLLEKQFEKHHLPTKPEKADILEVAVSLLRQQLQSMAKPVPASRHIFPASASKHIELFTTKKHTVIDMDLLVNVNESQTAGENMCWPLAPSHQAPTKQSSLANNNVDLWRPW</sequence>
<dbReference type="STRING" id="8355.A0A1L8FGG8"/>
<dbReference type="GO" id="GO:0003677">
    <property type="term" value="F:DNA binding"/>
    <property type="evidence" value="ECO:0007669"/>
    <property type="project" value="UniProtKB-KW"/>
</dbReference>
<dbReference type="GO" id="GO:0097150">
    <property type="term" value="P:neuronal stem cell population maintenance"/>
    <property type="evidence" value="ECO:0007669"/>
    <property type="project" value="UniProtKB-ARBA"/>
</dbReference>
<dbReference type="AlphaFoldDB" id="A0A1L8FGG8"/>
<dbReference type="OrthoDB" id="6085656at2759"/>
<keyword evidence="15" id="KW-1185">Reference proteome</keyword>
<dbReference type="OMA" id="AGENTCW"/>
<dbReference type="GO" id="GO:0030154">
    <property type="term" value="P:cell differentiation"/>
    <property type="evidence" value="ECO:0007669"/>
    <property type="project" value="UniProtKB-KW"/>
</dbReference>
<dbReference type="InterPro" id="IPR011598">
    <property type="entry name" value="bHLH_dom"/>
</dbReference>
<evidence type="ECO:0000256" key="2">
    <source>
        <dbReference type="ARBA" id="ARBA00022473"/>
    </source>
</evidence>
<dbReference type="CDD" id="cd11461">
    <property type="entry name" value="bHLH-O_HES5"/>
    <property type="match status" value="1"/>
</dbReference>
<comment type="subunit">
    <text evidence="10">Transcription repression requires formation of a complex with a corepressor protein of the Groucho/TLE family.</text>
</comment>
<dbReference type="SMART" id="SM00353">
    <property type="entry name" value="HLH"/>
    <property type="match status" value="1"/>
</dbReference>
<evidence type="ECO:0000256" key="5">
    <source>
        <dbReference type="ARBA" id="ARBA00022902"/>
    </source>
</evidence>
<keyword evidence="8" id="KW-0804">Transcription</keyword>
<evidence type="ECO:0000256" key="3">
    <source>
        <dbReference type="ARBA" id="ARBA00022491"/>
    </source>
</evidence>
<dbReference type="GO" id="GO:0048513">
    <property type="term" value="P:animal organ development"/>
    <property type="evidence" value="ECO:0007669"/>
    <property type="project" value="UniProtKB-ARBA"/>
</dbReference>
<proteinExistence type="predicted"/>
<dbReference type="CTD" id="108697697"/>
<keyword evidence="2" id="KW-0217">Developmental protein</keyword>
<keyword evidence="3" id="KW-0678">Repressor</keyword>
<evidence type="ECO:0000256" key="11">
    <source>
        <dbReference type="ARBA" id="ARBA00060201"/>
    </source>
</evidence>
<dbReference type="InterPro" id="IPR036638">
    <property type="entry name" value="HLH_DNA-bd_sf"/>
</dbReference>
<dbReference type="FunFam" id="4.10.280.10:FF:000033">
    <property type="entry name" value="Transcription factor HES-5"/>
    <property type="match status" value="1"/>
</dbReference>
<evidence type="ECO:0000256" key="8">
    <source>
        <dbReference type="ARBA" id="ARBA00023163"/>
    </source>
</evidence>
<gene>
    <name evidence="16 17" type="primary">hes5.9.S</name>
</gene>
<organism evidence="15 16">
    <name type="scientific">Xenopus laevis</name>
    <name type="common">African clawed frog</name>
    <dbReference type="NCBI Taxonomy" id="8355"/>
    <lineage>
        <taxon>Eukaryota</taxon>
        <taxon>Metazoa</taxon>
        <taxon>Chordata</taxon>
        <taxon>Craniata</taxon>
        <taxon>Vertebrata</taxon>
        <taxon>Euteleostomi</taxon>
        <taxon>Amphibia</taxon>
        <taxon>Batrachia</taxon>
        <taxon>Anura</taxon>
        <taxon>Pipoidea</taxon>
        <taxon>Pipidae</taxon>
        <taxon>Xenopodinae</taxon>
        <taxon>Xenopus</taxon>
        <taxon>Xenopus</taxon>
    </lineage>
</organism>
<evidence type="ECO:0000256" key="4">
    <source>
        <dbReference type="ARBA" id="ARBA00022782"/>
    </source>
</evidence>
<dbReference type="Pfam" id="PF00010">
    <property type="entry name" value="HLH"/>
    <property type="match status" value="1"/>
</dbReference>
<comment type="subcellular location">
    <subcellularLocation>
        <location evidence="1">Nucleus</location>
    </subcellularLocation>
</comment>
<evidence type="ECO:0000259" key="14">
    <source>
        <dbReference type="PROSITE" id="PS50888"/>
    </source>
</evidence>
<dbReference type="Xenbase" id="XB-GENE-22064046">
    <property type="gene designation" value="hes5.9.S"/>
</dbReference>
<keyword evidence="4" id="KW-0221">Differentiation</keyword>
<evidence type="ECO:0000256" key="12">
    <source>
        <dbReference type="ARBA" id="ARBA00072975"/>
    </source>
</evidence>
<dbReference type="PROSITE" id="PS50888">
    <property type="entry name" value="BHLH"/>
    <property type="match status" value="1"/>
</dbReference>
<dbReference type="GO" id="GO:0007399">
    <property type="term" value="P:nervous system development"/>
    <property type="evidence" value="ECO:0007669"/>
    <property type="project" value="UniProtKB-KW"/>
</dbReference>
<accession>A0A1L8FGG8</accession>
<dbReference type="KEGG" id="xla:108697697"/>
<evidence type="ECO:0000256" key="1">
    <source>
        <dbReference type="ARBA" id="ARBA00004123"/>
    </source>
</evidence>
<dbReference type="InterPro" id="IPR050370">
    <property type="entry name" value="HES_HEY"/>
</dbReference>
<evidence type="ECO:0000313" key="16">
    <source>
        <dbReference type="RefSeq" id="XP_018083467.1"/>
    </source>
</evidence>
<dbReference type="AGR" id="Xenbase:XB-GENE-22064046"/>
<reference evidence="16" key="1">
    <citation type="submission" date="2025-08" db="UniProtKB">
        <authorList>
            <consortium name="RefSeq"/>
        </authorList>
    </citation>
    <scope>IDENTIFICATION</scope>
    <source>
        <strain evidence="16">J_2021</strain>
        <tissue evidence="16">Erythrocytes</tissue>
    </source>
</reference>
<evidence type="ECO:0000256" key="9">
    <source>
        <dbReference type="ARBA" id="ARBA00023242"/>
    </source>
</evidence>
<dbReference type="GO" id="GO:0005634">
    <property type="term" value="C:nucleus"/>
    <property type="evidence" value="ECO:0007669"/>
    <property type="project" value="UniProtKB-SubCell"/>
</dbReference>
<dbReference type="PaxDb" id="8355-A0A1L8FGG8"/>